<name>A0A9E9LT15_9BURK</name>
<feature type="domain" description="Glycosyltransferase 2-like" evidence="1">
    <location>
        <begin position="7"/>
        <end position="124"/>
    </location>
</feature>
<reference evidence="2" key="1">
    <citation type="journal article" date="2022" name="Front. Microbiol.">
        <title>New perspectives on an old grouping: The genomic and phenotypic variability of Oxalobacter formigenes and the implications for calcium oxalate stone prevention.</title>
        <authorList>
            <person name="Chmiel J.A."/>
            <person name="Carr C."/>
            <person name="Stuivenberg G.A."/>
            <person name="Venema R."/>
            <person name="Chanyi R.M."/>
            <person name="Al K.F."/>
            <person name="Giguere D."/>
            <person name="Say H."/>
            <person name="Akouris P.P."/>
            <person name="Dominguez Romero S.A."/>
            <person name="Kwong A."/>
            <person name="Tai V."/>
            <person name="Koval S.F."/>
            <person name="Razvi H."/>
            <person name="Bjazevic J."/>
            <person name="Burton J.P."/>
        </authorList>
    </citation>
    <scope>NUCLEOTIDE SEQUENCE</scope>
    <source>
        <strain evidence="2">WoOx3</strain>
    </source>
</reference>
<evidence type="ECO:0000259" key="1">
    <source>
        <dbReference type="Pfam" id="PF00535"/>
    </source>
</evidence>
<dbReference type="SUPFAM" id="SSF53448">
    <property type="entry name" value="Nucleotide-diphospho-sugar transferases"/>
    <property type="match status" value="1"/>
</dbReference>
<dbReference type="Pfam" id="PF00535">
    <property type="entry name" value="Glycos_transf_2"/>
    <property type="match status" value="1"/>
</dbReference>
<dbReference type="RefSeq" id="WP_269308103.1">
    <property type="nucleotide sequence ID" value="NZ_CP098242.1"/>
</dbReference>
<dbReference type="AlphaFoldDB" id="A0A9E9LT15"/>
<evidence type="ECO:0000313" key="3">
    <source>
        <dbReference type="Proteomes" id="UP001156215"/>
    </source>
</evidence>
<dbReference type="GO" id="GO:0016758">
    <property type="term" value="F:hexosyltransferase activity"/>
    <property type="evidence" value="ECO:0007669"/>
    <property type="project" value="UniProtKB-ARBA"/>
</dbReference>
<organism evidence="2 3">
    <name type="scientific">Oxalobacter vibrioformis</name>
    <dbReference type="NCBI Taxonomy" id="933080"/>
    <lineage>
        <taxon>Bacteria</taxon>
        <taxon>Pseudomonadati</taxon>
        <taxon>Pseudomonadota</taxon>
        <taxon>Betaproteobacteria</taxon>
        <taxon>Burkholderiales</taxon>
        <taxon>Oxalobacteraceae</taxon>
        <taxon>Oxalobacter</taxon>
    </lineage>
</organism>
<dbReference type="InterPro" id="IPR029044">
    <property type="entry name" value="Nucleotide-diphossugar_trans"/>
</dbReference>
<keyword evidence="3" id="KW-1185">Reference proteome</keyword>
<dbReference type="EMBL" id="CP098242">
    <property type="protein sequence ID" value="WAW09110.1"/>
    <property type="molecule type" value="Genomic_DNA"/>
</dbReference>
<proteinExistence type="predicted"/>
<evidence type="ECO:0000313" key="2">
    <source>
        <dbReference type="EMBL" id="WAW09110.1"/>
    </source>
</evidence>
<protein>
    <submittedName>
        <fullName evidence="2">Glycosyltransferase family 2 protein</fullName>
    </submittedName>
</protein>
<dbReference type="PANTHER" id="PTHR22916:SF3">
    <property type="entry name" value="UDP-GLCNAC:BETAGAL BETA-1,3-N-ACETYLGLUCOSAMINYLTRANSFERASE-LIKE PROTEIN 1"/>
    <property type="match status" value="1"/>
</dbReference>
<dbReference type="KEGG" id="ovb:NB640_07400"/>
<dbReference type="Proteomes" id="UP001156215">
    <property type="component" value="Chromosome"/>
</dbReference>
<dbReference type="PANTHER" id="PTHR22916">
    <property type="entry name" value="GLYCOSYLTRANSFERASE"/>
    <property type="match status" value="1"/>
</dbReference>
<sequence>MKAIPVSVIIPCYCCSDVLERAVISVINQTLKPLEIILVEDSSPDAHATRNCILHLIKKYSQHDSVCIRSLFLESNKGPAGARNAGWNIAKGDYLAFLDADDAWTPEKIEIQYSWMIQNPYCDLSGHRSVLFSSYSPELPEEKSALFLKKLTLQKMLFRNLVQTRTVMLRCSLEHRFSEQMRFSEDYDLWLRIISDGHNAVLIYRTLAFSFRPDFSLGGQSGNLWKMECSELQIYRQLYVRKKINVITWIIASAFSLTKYMRRLFIRSFALW</sequence>
<dbReference type="CDD" id="cd00761">
    <property type="entry name" value="Glyco_tranf_GTA_type"/>
    <property type="match status" value="1"/>
</dbReference>
<accession>A0A9E9LT15</accession>
<dbReference type="InterPro" id="IPR001173">
    <property type="entry name" value="Glyco_trans_2-like"/>
</dbReference>
<dbReference type="Gene3D" id="3.90.550.10">
    <property type="entry name" value="Spore Coat Polysaccharide Biosynthesis Protein SpsA, Chain A"/>
    <property type="match status" value="1"/>
</dbReference>
<gene>
    <name evidence="2" type="ORF">NB640_07400</name>
</gene>